<name>A0AAX1QFY7_9FIRM</name>
<keyword evidence="2" id="KW-0812">Transmembrane</keyword>
<sequence>MNAHIITNPTNRTVSAGTLTRTAALGLALTNQLLSAAGKSVLPIDNAQLEQMISTGFTVGAALAAWWKNNSFTPEAIEADAFMARMKKRVR</sequence>
<dbReference type="EMBL" id="PRLA01000009">
    <property type="protein sequence ID" value="RAW48458.1"/>
    <property type="molecule type" value="Genomic_DNA"/>
</dbReference>
<protein>
    <submittedName>
        <fullName evidence="5">Phage holin</fullName>
    </submittedName>
</protein>
<evidence type="ECO:0000313" key="6">
    <source>
        <dbReference type="Proteomes" id="UP000250997"/>
    </source>
</evidence>
<dbReference type="Proteomes" id="UP000250997">
    <property type="component" value="Unassembled WGS sequence"/>
</dbReference>
<dbReference type="AlphaFoldDB" id="A0AAX1QFY7"/>
<dbReference type="NCBIfam" id="TIGR01592">
    <property type="entry name" value="holin_SPP1"/>
    <property type="match status" value="1"/>
</dbReference>
<accession>A0AAX1QFY7</accession>
<evidence type="ECO:0000313" key="5">
    <source>
        <dbReference type="EMBL" id="RAW48458.1"/>
    </source>
</evidence>
<evidence type="ECO:0000256" key="1">
    <source>
        <dbReference type="ARBA" id="ARBA00004370"/>
    </source>
</evidence>
<evidence type="ECO:0000256" key="3">
    <source>
        <dbReference type="ARBA" id="ARBA00022989"/>
    </source>
</evidence>
<evidence type="ECO:0000256" key="4">
    <source>
        <dbReference type="ARBA" id="ARBA00023136"/>
    </source>
</evidence>
<comment type="caution">
    <text evidence="5">The sequence shown here is derived from an EMBL/GenBank/DDBJ whole genome shotgun (WGS) entry which is preliminary data.</text>
</comment>
<reference evidence="5 6" key="1">
    <citation type="submission" date="2018-02" db="EMBL/GenBank/DDBJ databases">
        <title>Complete genome sequencing of Faecalibacterium prausnitzii strains isolated from the human gut.</title>
        <authorList>
            <person name="Fitzgerald B.C."/>
            <person name="Shkoporov A.N."/>
            <person name="Ross P.R."/>
            <person name="Hill C."/>
        </authorList>
    </citation>
    <scope>NUCLEOTIDE SEQUENCE [LARGE SCALE GENOMIC DNA]</scope>
    <source>
        <strain evidence="5 6">APC942/18-1</strain>
    </source>
</reference>
<dbReference type="RefSeq" id="WP_158394636.1">
    <property type="nucleotide sequence ID" value="NZ_CP026548.1"/>
</dbReference>
<proteinExistence type="predicted"/>
<keyword evidence="4" id="KW-0472">Membrane</keyword>
<comment type="subcellular location">
    <subcellularLocation>
        <location evidence="1">Membrane</location>
    </subcellularLocation>
</comment>
<dbReference type="InterPro" id="IPR006479">
    <property type="entry name" value="Holin"/>
</dbReference>
<organism evidence="5 6">
    <name type="scientific">Faecalibacterium prausnitzii</name>
    <dbReference type="NCBI Taxonomy" id="853"/>
    <lineage>
        <taxon>Bacteria</taxon>
        <taxon>Bacillati</taxon>
        <taxon>Bacillota</taxon>
        <taxon>Clostridia</taxon>
        <taxon>Eubacteriales</taxon>
        <taxon>Oscillospiraceae</taxon>
        <taxon>Faecalibacterium</taxon>
    </lineage>
</organism>
<evidence type="ECO:0000256" key="2">
    <source>
        <dbReference type="ARBA" id="ARBA00022692"/>
    </source>
</evidence>
<dbReference type="Pfam" id="PF04688">
    <property type="entry name" value="Holin_SPP1"/>
    <property type="match status" value="1"/>
</dbReference>
<gene>
    <name evidence="5" type="ORF">C4N27_11405</name>
</gene>
<dbReference type="GO" id="GO:0016020">
    <property type="term" value="C:membrane"/>
    <property type="evidence" value="ECO:0007669"/>
    <property type="project" value="UniProtKB-SubCell"/>
</dbReference>
<keyword evidence="3" id="KW-1133">Transmembrane helix</keyword>